<dbReference type="PANTHER" id="PTHR33269">
    <property type="entry name" value="NADH-UBIQUINONE OXIDOREDUCTASE CHAIN 6"/>
    <property type="match status" value="1"/>
</dbReference>
<feature type="transmembrane region" description="Helical" evidence="2">
    <location>
        <begin position="30"/>
        <end position="47"/>
    </location>
</feature>
<dbReference type="EMBL" id="JBEOKT010000003">
    <property type="protein sequence ID" value="MER2996621.1"/>
    <property type="molecule type" value="Genomic_DNA"/>
</dbReference>
<feature type="transmembrane region" description="Helical" evidence="2">
    <location>
        <begin position="139"/>
        <end position="161"/>
    </location>
</feature>
<organism evidence="3 4">
    <name type="scientific">Pontibacter populi</name>
    <dbReference type="NCBI Taxonomy" id="890055"/>
    <lineage>
        <taxon>Bacteria</taxon>
        <taxon>Pseudomonadati</taxon>
        <taxon>Bacteroidota</taxon>
        <taxon>Cytophagia</taxon>
        <taxon>Cytophagales</taxon>
        <taxon>Hymenobacteraceae</taxon>
        <taxon>Pontibacter</taxon>
    </lineage>
</organism>
<evidence type="ECO:0000313" key="3">
    <source>
        <dbReference type="EMBL" id="MER2996621.1"/>
    </source>
</evidence>
<proteinExistence type="inferred from homology"/>
<dbReference type="InterPro" id="IPR001457">
    <property type="entry name" value="NADH_UbQ/plastoQ_OxRdtase_su6"/>
</dbReference>
<keyword evidence="2" id="KW-1003">Cell membrane</keyword>
<keyword evidence="2" id="KW-0874">Quinone</keyword>
<sequence>MEKIIFYTLALTMIVSAIASVTSRKMLRSVVYLLFVLIGTAGIYFMADYNFLAAIQLTVYAGGIIVLIIFSVLLVHHIDMELEVAKKSKRIMTAFVCLLGLGVFLNVLYTHPFVAVPSAVTTSTAEIGMKLLSYDAGGFILPFEVISILLLAAIIGAITIAKGGKTPEADKIHTEEITPLKEEKPVERQVIIIEEESTIFSEETELLEPIH</sequence>
<keyword evidence="4" id="KW-1185">Reference proteome</keyword>
<feature type="transmembrane region" description="Helical" evidence="2">
    <location>
        <begin position="53"/>
        <end position="78"/>
    </location>
</feature>
<keyword evidence="2" id="KW-0812">Transmembrane</keyword>
<comment type="similarity">
    <text evidence="1 2">Belongs to the complex I subunit 6 family.</text>
</comment>
<dbReference type="InterPro" id="IPR042106">
    <property type="entry name" value="Nuo/plastoQ_OxRdtase_6_NuoJ"/>
</dbReference>
<gene>
    <name evidence="3" type="ORF">ABS362_03640</name>
</gene>
<reference evidence="3 4" key="1">
    <citation type="submission" date="2024-06" db="EMBL/GenBank/DDBJ databases">
        <title>Pontibacter populi HYL7-15.</title>
        <authorList>
            <person name="Kim M.K."/>
        </authorList>
    </citation>
    <scope>NUCLEOTIDE SEQUENCE [LARGE SCALE GENOMIC DNA]</scope>
    <source>
        <strain evidence="3 4">HYL7-15</strain>
    </source>
</reference>
<keyword evidence="2" id="KW-1133">Transmembrane helix</keyword>
<dbReference type="Pfam" id="PF00499">
    <property type="entry name" value="Oxidored_q3"/>
    <property type="match status" value="1"/>
</dbReference>
<dbReference type="EC" id="7.1.1.-" evidence="2"/>
<dbReference type="Gene3D" id="1.20.120.1200">
    <property type="entry name" value="NADH-ubiquinone/plastoquinone oxidoreductase chain 6, subunit NuoJ"/>
    <property type="match status" value="1"/>
</dbReference>
<name>A0ABV1RQG3_9BACT</name>
<keyword evidence="2" id="KW-0520">NAD</keyword>
<feature type="transmembrane region" description="Helical" evidence="2">
    <location>
        <begin position="90"/>
        <end position="109"/>
    </location>
</feature>
<evidence type="ECO:0000256" key="2">
    <source>
        <dbReference type="RuleBase" id="RU004429"/>
    </source>
</evidence>
<feature type="transmembrane region" description="Helical" evidence="2">
    <location>
        <begin position="6"/>
        <end position="23"/>
    </location>
</feature>
<evidence type="ECO:0000256" key="1">
    <source>
        <dbReference type="ARBA" id="ARBA00005698"/>
    </source>
</evidence>
<evidence type="ECO:0000313" key="4">
    <source>
        <dbReference type="Proteomes" id="UP001476807"/>
    </source>
</evidence>
<comment type="subcellular location">
    <subcellularLocation>
        <location evidence="2">Cell membrane</location>
        <topology evidence="2">Multi-pass membrane protein</topology>
    </subcellularLocation>
</comment>
<comment type="catalytic activity">
    <reaction evidence="2">
        <text>a quinone + NADH + 5 H(+)(in) = a quinol + NAD(+) + 4 H(+)(out)</text>
        <dbReference type="Rhea" id="RHEA:57888"/>
        <dbReference type="ChEBI" id="CHEBI:15378"/>
        <dbReference type="ChEBI" id="CHEBI:24646"/>
        <dbReference type="ChEBI" id="CHEBI:57540"/>
        <dbReference type="ChEBI" id="CHEBI:57945"/>
        <dbReference type="ChEBI" id="CHEBI:132124"/>
    </reaction>
</comment>
<dbReference type="Proteomes" id="UP001476807">
    <property type="component" value="Unassembled WGS sequence"/>
</dbReference>
<accession>A0ABV1RQG3</accession>
<comment type="function">
    <text evidence="2">NDH-1 shuttles electrons from NADH, via FMN and iron-sulfur (Fe-S) centers, to quinones in the respiratory chain. Couples the redox reaction to proton translocation (for every two electrons transferred, four hydrogen ions are translocated across the cytoplasmic membrane), and thus conserves the redox energy in a proton gradient.</text>
</comment>
<protein>
    <recommendedName>
        <fullName evidence="2">NADH-quinone oxidoreductase subunit J</fullName>
        <ecNumber evidence="2">7.1.1.-</ecNumber>
    </recommendedName>
</protein>
<dbReference type="PANTHER" id="PTHR33269:SF17">
    <property type="entry name" value="NADH-UBIQUINONE OXIDOREDUCTASE CHAIN 6"/>
    <property type="match status" value="1"/>
</dbReference>
<keyword evidence="2" id="KW-0472">Membrane</keyword>
<comment type="caution">
    <text evidence="3">The sequence shown here is derived from an EMBL/GenBank/DDBJ whole genome shotgun (WGS) entry which is preliminary data.</text>
</comment>
<dbReference type="RefSeq" id="WP_350410937.1">
    <property type="nucleotide sequence ID" value="NZ_JBEOKT010000003.1"/>
</dbReference>